<dbReference type="PANTHER" id="PTHR11566">
    <property type="entry name" value="DYNAMIN"/>
    <property type="match status" value="1"/>
</dbReference>
<keyword evidence="2" id="KW-0342">GTP-binding</keyword>
<dbReference type="InterPro" id="IPR030381">
    <property type="entry name" value="G_DYNAMIN_dom"/>
</dbReference>
<dbReference type="Gene3D" id="3.40.50.300">
    <property type="entry name" value="P-loop containing nucleotide triphosphate hydrolases"/>
    <property type="match status" value="1"/>
</dbReference>
<proteinExistence type="predicted"/>
<dbReference type="InterPro" id="IPR001401">
    <property type="entry name" value="Dynamin_GTPase"/>
</dbReference>
<dbReference type="CDD" id="cd08771">
    <property type="entry name" value="DLP_1"/>
    <property type="match status" value="1"/>
</dbReference>
<feature type="domain" description="Dynamin-type G" evidence="4">
    <location>
        <begin position="54"/>
        <end position="342"/>
    </location>
</feature>
<dbReference type="GO" id="GO:0006897">
    <property type="term" value="P:endocytosis"/>
    <property type="evidence" value="ECO:0007669"/>
    <property type="project" value="TreeGrafter"/>
</dbReference>
<dbReference type="Proteomes" id="UP001244011">
    <property type="component" value="Unassembled WGS sequence"/>
</dbReference>
<dbReference type="PROSITE" id="PS51388">
    <property type="entry name" value="GED"/>
    <property type="match status" value="1"/>
</dbReference>
<evidence type="ECO:0000256" key="1">
    <source>
        <dbReference type="ARBA" id="ARBA00022741"/>
    </source>
</evidence>
<gene>
    <name evidence="5" type="ORF">QBC33DRAFT_578073</name>
</gene>
<dbReference type="GO" id="GO:0016559">
    <property type="term" value="P:peroxisome fission"/>
    <property type="evidence" value="ECO:0007669"/>
    <property type="project" value="TreeGrafter"/>
</dbReference>
<dbReference type="GO" id="GO:0005874">
    <property type="term" value="C:microtubule"/>
    <property type="evidence" value="ECO:0007669"/>
    <property type="project" value="TreeGrafter"/>
</dbReference>
<feature type="domain" description="GED" evidence="3">
    <location>
        <begin position="651"/>
        <end position="742"/>
    </location>
</feature>
<dbReference type="GO" id="GO:0048312">
    <property type="term" value="P:intracellular distribution of mitochondria"/>
    <property type="evidence" value="ECO:0007669"/>
    <property type="project" value="TreeGrafter"/>
</dbReference>
<keyword evidence="6" id="KW-1185">Reference proteome</keyword>
<dbReference type="Pfam" id="PF01031">
    <property type="entry name" value="Dynamin_M"/>
    <property type="match status" value="1"/>
</dbReference>
<evidence type="ECO:0000259" key="4">
    <source>
        <dbReference type="PROSITE" id="PS51718"/>
    </source>
</evidence>
<dbReference type="FunFam" id="3.40.50.300:FF:001425">
    <property type="entry name" value="Dynamin GTPase, putative"/>
    <property type="match status" value="1"/>
</dbReference>
<dbReference type="GO" id="GO:0000266">
    <property type="term" value="P:mitochondrial fission"/>
    <property type="evidence" value="ECO:0007669"/>
    <property type="project" value="TreeGrafter"/>
</dbReference>
<dbReference type="Pfam" id="PF00350">
    <property type="entry name" value="Dynamin_N"/>
    <property type="match status" value="1"/>
</dbReference>
<dbReference type="GO" id="GO:0003924">
    <property type="term" value="F:GTPase activity"/>
    <property type="evidence" value="ECO:0007669"/>
    <property type="project" value="InterPro"/>
</dbReference>
<evidence type="ECO:0000259" key="3">
    <source>
        <dbReference type="PROSITE" id="PS51388"/>
    </source>
</evidence>
<dbReference type="InterPro" id="IPR022812">
    <property type="entry name" value="Dynamin"/>
</dbReference>
<keyword evidence="5" id="KW-0378">Hydrolase</keyword>
<comment type="caution">
    <text evidence="5">The sequence shown here is derived from an EMBL/GenBank/DDBJ whole genome shotgun (WGS) entry which is preliminary data.</text>
</comment>
<name>A0AAJ0C0F3_9PEZI</name>
<dbReference type="InterPro" id="IPR020850">
    <property type="entry name" value="GED_dom"/>
</dbReference>
<dbReference type="SMART" id="SM00053">
    <property type="entry name" value="DYNc"/>
    <property type="match status" value="1"/>
</dbReference>
<dbReference type="PROSITE" id="PS51718">
    <property type="entry name" value="G_DYNAMIN_2"/>
    <property type="match status" value="1"/>
</dbReference>
<dbReference type="SUPFAM" id="SSF52540">
    <property type="entry name" value="P-loop containing nucleoside triphosphate hydrolases"/>
    <property type="match status" value="1"/>
</dbReference>
<keyword evidence="1" id="KW-0547">Nucleotide-binding</keyword>
<dbReference type="InterPro" id="IPR045063">
    <property type="entry name" value="Dynamin_N"/>
</dbReference>
<dbReference type="GO" id="GO:0016020">
    <property type="term" value="C:membrane"/>
    <property type="evidence" value="ECO:0007669"/>
    <property type="project" value="TreeGrafter"/>
</dbReference>
<accession>A0AAJ0C0F3</accession>
<dbReference type="GO" id="GO:0005739">
    <property type="term" value="C:mitochondrion"/>
    <property type="evidence" value="ECO:0007669"/>
    <property type="project" value="TreeGrafter"/>
</dbReference>
<dbReference type="GO" id="GO:0008017">
    <property type="term" value="F:microtubule binding"/>
    <property type="evidence" value="ECO:0007669"/>
    <property type="project" value="TreeGrafter"/>
</dbReference>
<organism evidence="5 6">
    <name type="scientific">Phialemonium atrogriseum</name>
    <dbReference type="NCBI Taxonomy" id="1093897"/>
    <lineage>
        <taxon>Eukaryota</taxon>
        <taxon>Fungi</taxon>
        <taxon>Dikarya</taxon>
        <taxon>Ascomycota</taxon>
        <taxon>Pezizomycotina</taxon>
        <taxon>Sordariomycetes</taxon>
        <taxon>Sordariomycetidae</taxon>
        <taxon>Cephalothecales</taxon>
        <taxon>Cephalothecaceae</taxon>
        <taxon>Phialemonium</taxon>
    </lineage>
</organism>
<dbReference type="GeneID" id="85314217"/>
<reference evidence="5" key="1">
    <citation type="submission" date="2023-06" db="EMBL/GenBank/DDBJ databases">
        <title>Genome-scale phylogeny and comparative genomics of the fungal order Sordariales.</title>
        <authorList>
            <consortium name="Lawrence Berkeley National Laboratory"/>
            <person name="Hensen N."/>
            <person name="Bonometti L."/>
            <person name="Westerberg I."/>
            <person name="Brannstrom I.O."/>
            <person name="Guillou S."/>
            <person name="Cros-Aarteil S."/>
            <person name="Calhoun S."/>
            <person name="Haridas S."/>
            <person name="Kuo A."/>
            <person name="Mondo S."/>
            <person name="Pangilinan J."/>
            <person name="Riley R."/>
            <person name="Labutti K."/>
            <person name="Andreopoulos B."/>
            <person name="Lipzen A."/>
            <person name="Chen C."/>
            <person name="Yanf M."/>
            <person name="Daum C."/>
            <person name="Ng V."/>
            <person name="Clum A."/>
            <person name="Steindorff A."/>
            <person name="Ohm R."/>
            <person name="Martin F."/>
            <person name="Silar P."/>
            <person name="Natvig D."/>
            <person name="Lalanne C."/>
            <person name="Gautier V."/>
            <person name="Ament-Velasquez S.L."/>
            <person name="Kruys A."/>
            <person name="Hutchinson M.I."/>
            <person name="Powell A.J."/>
            <person name="Barry K."/>
            <person name="Miller A.N."/>
            <person name="Grigoriev I.V."/>
            <person name="Debuchy R."/>
            <person name="Gladieux P."/>
            <person name="Thoren M.H."/>
            <person name="Johannesson H."/>
        </authorList>
    </citation>
    <scope>NUCLEOTIDE SEQUENCE</scope>
    <source>
        <strain evidence="5">8032-3</strain>
    </source>
</reference>
<dbReference type="InterPro" id="IPR000375">
    <property type="entry name" value="Dynamin_stalk"/>
</dbReference>
<dbReference type="EMBL" id="MU839007">
    <property type="protein sequence ID" value="KAK1767873.1"/>
    <property type="molecule type" value="Genomic_DNA"/>
</dbReference>
<protein>
    <submittedName>
        <fullName evidence="5">P-loop containing nucleoside triphosphate hydrolase protein</fullName>
    </submittedName>
</protein>
<evidence type="ECO:0000313" key="6">
    <source>
        <dbReference type="Proteomes" id="UP001244011"/>
    </source>
</evidence>
<dbReference type="PANTHER" id="PTHR11566:SF149">
    <property type="entry name" value="GTPASE, PUTATIVE (AFU_ORTHOLOGUE AFUA_6G11890)-RELATED"/>
    <property type="match status" value="1"/>
</dbReference>
<evidence type="ECO:0000256" key="2">
    <source>
        <dbReference type="ARBA" id="ARBA00023134"/>
    </source>
</evidence>
<dbReference type="RefSeq" id="XP_060284086.1">
    <property type="nucleotide sequence ID" value="XM_060431030.1"/>
</dbReference>
<evidence type="ECO:0000313" key="5">
    <source>
        <dbReference type="EMBL" id="KAK1767873.1"/>
    </source>
</evidence>
<dbReference type="GO" id="GO:0005525">
    <property type="term" value="F:GTP binding"/>
    <property type="evidence" value="ECO:0007669"/>
    <property type="project" value="InterPro"/>
</dbReference>
<sequence length="790" mass="87985">MAESLLDRKALEQLSARLDGSNDPPKEAFEQLNSEQKALLDTVDSLRDLGVDEYVDLPQVIVVGNQSSGKSSVLEAISRVRFPASGTLCTRFATELVLRSAPQVKIGVSVVKSSEDSASNPDQNRLPFEETSFSRDALPKIIERAKAHMGIREGSGTAYSKDILRVEISGPELLPLTLVDLPGFFHTETKEQTEEGKAIVNKLAERYMRQSKSIILAVVSAGYDLANQIVLGEAKRHDPHKERTLGIVTKPDLLIPGTTGERHFVQVAKNEETANVLKLGWHVLRNRDERDEGSSHDARDKKEAEFLQSGAWSRVYSKDKGIDELRKKLSKVLVSHIKRSLPSLISDIEKHLAQKREALARLGKPRCNPSDLRTYMHDIASAFQGLVQDAVRGDYNNKFFGGLSQDNGHAASGDIRKLRATLRNLNRAFDAVLSTKGASHAIQWRGQEVSETSADKIPDSLQPFIELYDVKSPPPIAIDRLLLELESIASENQGVEFPGSPNGDLARMFFRRQAEPWRGIAQSHIDLVLAVTKKFVETAMEHVVGDDTNTRNAVLVSCVDPFFDTKRAILKEKLDELLRPYNSKYALPLESEFRSRLSSTTVNRLASQVKEHLRLEYPGSFAEPALIRVTDQAIKEAIVAVPDSKAGEFGTEKMVDIVNVYYEMSLRTFTENVISLAVENCLVSDIDEILTPRAVDRMDEARLKQLAAESEDVQTLRRELERQVGDLRAGLQKCQQYKPREATRVFPPLKGMCNIGKDELLTVCPSPPSGPFRASSLFIFRQTCSQAPIR</sequence>
<dbReference type="InterPro" id="IPR027417">
    <property type="entry name" value="P-loop_NTPase"/>
</dbReference>
<dbReference type="PRINTS" id="PR00195">
    <property type="entry name" value="DYNAMIN"/>
</dbReference>
<dbReference type="AlphaFoldDB" id="A0AAJ0C0F3"/>